<gene>
    <name evidence="3" type="ORF">C8N24_0452</name>
</gene>
<dbReference type="SMART" id="SM00089">
    <property type="entry name" value="PKD"/>
    <property type="match status" value="2"/>
</dbReference>
<dbReference type="SUPFAM" id="SSF49299">
    <property type="entry name" value="PKD domain"/>
    <property type="match status" value="2"/>
</dbReference>
<evidence type="ECO:0000313" key="4">
    <source>
        <dbReference type="Proteomes" id="UP000278962"/>
    </source>
</evidence>
<reference evidence="3 4" key="1">
    <citation type="submission" date="2018-10" db="EMBL/GenBank/DDBJ databases">
        <title>Genomic Encyclopedia of Archaeal and Bacterial Type Strains, Phase II (KMG-II): from individual species to whole genera.</title>
        <authorList>
            <person name="Goeker M."/>
        </authorList>
    </citation>
    <scope>NUCLEOTIDE SEQUENCE [LARGE SCALE GENOMIC DNA]</scope>
    <source>
        <strain evidence="3 4">DSM 14954</strain>
    </source>
</reference>
<protein>
    <submittedName>
        <fullName evidence="3">PKD repeat protein</fullName>
    </submittedName>
</protein>
<comment type="caution">
    <text evidence="3">The sequence shown here is derived from an EMBL/GenBank/DDBJ whole genome shotgun (WGS) entry which is preliminary data.</text>
</comment>
<dbReference type="PANTHER" id="PTHR40469">
    <property type="entry name" value="SECRETED GLYCOSYL HYDROLASE"/>
    <property type="match status" value="1"/>
</dbReference>
<keyword evidence="4" id="KW-1185">Reference proteome</keyword>
<dbReference type="Pfam" id="PF06283">
    <property type="entry name" value="ThuA"/>
    <property type="match status" value="1"/>
</dbReference>
<proteinExistence type="predicted"/>
<organism evidence="3 4">
    <name type="scientific">Solirubrobacter pauli</name>
    <dbReference type="NCBI Taxonomy" id="166793"/>
    <lineage>
        <taxon>Bacteria</taxon>
        <taxon>Bacillati</taxon>
        <taxon>Actinomycetota</taxon>
        <taxon>Thermoleophilia</taxon>
        <taxon>Solirubrobacterales</taxon>
        <taxon>Solirubrobacteraceae</taxon>
        <taxon>Solirubrobacter</taxon>
    </lineage>
</organism>
<dbReference type="RefSeq" id="WP_121247557.1">
    <property type="nucleotide sequence ID" value="NZ_RBIL01000001.1"/>
</dbReference>
<accession>A0A660L9L8</accession>
<dbReference type="InterPro" id="IPR013783">
    <property type="entry name" value="Ig-like_fold"/>
</dbReference>
<dbReference type="InterPro" id="IPR029010">
    <property type="entry name" value="ThuA-like"/>
</dbReference>
<dbReference type="EMBL" id="RBIL01000001">
    <property type="protein sequence ID" value="RKQ90640.1"/>
    <property type="molecule type" value="Genomic_DNA"/>
</dbReference>
<name>A0A660L9L8_9ACTN</name>
<dbReference type="InterPro" id="IPR029062">
    <property type="entry name" value="Class_I_gatase-like"/>
</dbReference>
<evidence type="ECO:0000256" key="1">
    <source>
        <dbReference type="SAM" id="SignalP"/>
    </source>
</evidence>
<dbReference type="InterPro" id="IPR022409">
    <property type="entry name" value="PKD/Chitinase_dom"/>
</dbReference>
<dbReference type="AlphaFoldDB" id="A0A660L9L8"/>
<dbReference type="PANTHER" id="PTHR40469:SF2">
    <property type="entry name" value="GALACTOSE-BINDING DOMAIN-LIKE SUPERFAMILY PROTEIN"/>
    <property type="match status" value="1"/>
</dbReference>
<feature type="signal peptide" evidence="1">
    <location>
        <begin position="1"/>
        <end position="27"/>
    </location>
</feature>
<dbReference type="CDD" id="cd00146">
    <property type="entry name" value="PKD"/>
    <property type="match status" value="2"/>
</dbReference>
<evidence type="ECO:0000313" key="3">
    <source>
        <dbReference type="EMBL" id="RKQ90640.1"/>
    </source>
</evidence>
<dbReference type="PROSITE" id="PS50093">
    <property type="entry name" value="PKD"/>
    <property type="match status" value="2"/>
</dbReference>
<dbReference type="Gene3D" id="3.40.50.880">
    <property type="match status" value="1"/>
</dbReference>
<dbReference type="InterPro" id="IPR035986">
    <property type="entry name" value="PKD_dom_sf"/>
</dbReference>
<sequence length="607" mass="62781">MDGCRRALAGALLAGALLLGGSATAYAQNANPTVTSSRTPTGNVRVGVPIQFNAVGADADNDALTYAWTFGDNTTSTEQNPSKTYLAAGTFTATVTVSDGKGGTGTSSVANIVIQANRNPTISVGSATPSAGIAPFSTQLAATATDPDGHAVSYSWDLDGDGTFESTERNPSVNVTGAGNKVVTLRVTDPFGGVATRAVTITGFSATQDPTKKYNVLTFSKTAGFRHGSIGPAITAIKLLGEQNNFGVDSIEESALFTDEFLARYDAVIWVSTTGDVLNDAQQAAFERYIKGGGGYVGIHAASDTEYTWPWYGQLVGGYFRNHPNGTPTATVVREDATHVSTAHLPERWTRVDEWYNFQGITNPVVGGGGNAVDVSPRTQTPIHVLLTVDESTYNESDGNTTDDDHPVSWCKRFDGGRMFYTALGHTDASFVEAPFLTHLVNGIDVAAGYASDATCGIFKANSSGDVTGTVPATLSLALGTPTPLGPFAPGVARSYTSTATATVTSTAGEATLSIADPSTTATGRLVNGSFSLPQPLEVMAASTNGTGSAFAPLSATSAPVNVLTYAGPVSNDSATVSMRQSIGANDALRTGTYAKTLTFTLSTTQP</sequence>
<evidence type="ECO:0000259" key="2">
    <source>
        <dbReference type="PROSITE" id="PS50093"/>
    </source>
</evidence>
<dbReference type="OrthoDB" id="9816308at2"/>
<dbReference type="SUPFAM" id="SSF52317">
    <property type="entry name" value="Class I glutamine amidotransferase-like"/>
    <property type="match status" value="1"/>
</dbReference>
<dbReference type="GO" id="GO:0005975">
    <property type="term" value="P:carbohydrate metabolic process"/>
    <property type="evidence" value="ECO:0007669"/>
    <property type="project" value="UniProtKB-ARBA"/>
</dbReference>
<dbReference type="Pfam" id="PF18911">
    <property type="entry name" value="PKD_4"/>
    <property type="match status" value="2"/>
</dbReference>
<feature type="domain" description="PKD" evidence="2">
    <location>
        <begin position="121"/>
        <end position="202"/>
    </location>
</feature>
<dbReference type="Gene3D" id="2.60.40.10">
    <property type="entry name" value="Immunoglobulins"/>
    <property type="match status" value="2"/>
</dbReference>
<dbReference type="Proteomes" id="UP000278962">
    <property type="component" value="Unassembled WGS sequence"/>
</dbReference>
<feature type="domain" description="PKD" evidence="2">
    <location>
        <begin position="62"/>
        <end position="109"/>
    </location>
</feature>
<keyword evidence="1" id="KW-0732">Signal</keyword>
<dbReference type="InterPro" id="IPR000601">
    <property type="entry name" value="PKD_dom"/>
</dbReference>
<feature type="chain" id="PRO_5024884160" evidence="1">
    <location>
        <begin position="28"/>
        <end position="607"/>
    </location>
</feature>